<keyword evidence="3" id="KW-1185">Reference proteome</keyword>
<dbReference type="AlphaFoldDB" id="A0A5N5N080"/>
<dbReference type="CDD" id="cd00121">
    <property type="entry name" value="MATH"/>
    <property type="match status" value="1"/>
</dbReference>
<accession>A0A5N5N080</accession>
<comment type="caution">
    <text evidence="2">The sequence shown here is derived from an EMBL/GenBank/DDBJ whole genome shotgun (WGS) entry which is preliminary data.</text>
</comment>
<reference evidence="3" key="1">
    <citation type="journal article" date="2019" name="Gigascience">
        <title>De novo genome assembly of the endangered Acer yangbiense, a plant species with extremely small populations endemic to Yunnan Province, China.</title>
        <authorList>
            <person name="Yang J."/>
            <person name="Wariss H.M."/>
            <person name="Tao L."/>
            <person name="Zhang R."/>
            <person name="Yun Q."/>
            <person name="Hollingsworth P."/>
            <person name="Dao Z."/>
            <person name="Luo G."/>
            <person name="Guo H."/>
            <person name="Ma Y."/>
            <person name="Sun W."/>
        </authorList>
    </citation>
    <scope>NUCLEOTIDE SEQUENCE [LARGE SCALE GENOMIC DNA]</scope>
    <source>
        <strain evidence="3">cv. br00</strain>
    </source>
</reference>
<evidence type="ECO:0000259" key="1">
    <source>
        <dbReference type="PROSITE" id="PS50144"/>
    </source>
</evidence>
<evidence type="ECO:0000313" key="2">
    <source>
        <dbReference type="EMBL" id="KAB5560850.1"/>
    </source>
</evidence>
<organism evidence="2 3">
    <name type="scientific">Salix brachista</name>
    <dbReference type="NCBI Taxonomy" id="2182728"/>
    <lineage>
        <taxon>Eukaryota</taxon>
        <taxon>Viridiplantae</taxon>
        <taxon>Streptophyta</taxon>
        <taxon>Embryophyta</taxon>
        <taxon>Tracheophyta</taxon>
        <taxon>Spermatophyta</taxon>
        <taxon>Magnoliopsida</taxon>
        <taxon>eudicotyledons</taxon>
        <taxon>Gunneridae</taxon>
        <taxon>Pentapetalae</taxon>
        <taxon>rosids</taxon>
        <taxon>fabids</taxon>
        <taxon>Malpighiales</taxon>
        <taxon>Salicaceae</taxon>
        <taxon>Saliceae</taxon>
        <taxon>Salix</taxon>
    </lineage>
</organism>
<gene>
    <name evidence="2" type="ORF">DKX38_005807</name>
</gene>
<evidence type="ECO:0000313" key="3">
    <source>
        <dbReference type="Proteomes" id="UP000326939"/>
    </source>
</evidence>
<dbReference type="SUPFAM" id="SSF49599">
    <property type="entry name" value="TRAF domain-like"/>
    <property type="match status" value="1"/>
</dbReference>
<dbReference type="InterPro" id="IPR002083">
    <property type="entry name" value="MATH/TRAF_dom"/>
</dbReference>
<sequence length="111" mass="12951">MHIDLQSLRLLNIIMVSRKCLDLTDTDATQKYKEHLRGVIFDHFNQLEIVSAGDYNQEMEVFFINNSGKGESFSSVKEPASGLHTWKIDRFSARNEDRHFSKVFTVEGRKW</sequence>
<dbReference type="Proteomes" id="UP000326939">
    <property type="component" value="Chromosome 4"/>
</dbReference>
<proteinExistence type="predicted"/>
<protein>
    <recommendedName>
        <fullName evidence="1">MATH domain-containing protein</fullName>
    </recommendedName>
</protein>
<dbReference type="PROSITE" id="PS50144">
    <property type="entry name" value="MATH"/>
    <property type="match status" value="1"/>
</dbReference>
<dbReference type="EMBL" id="VDCV01000004">
    <property type="protein sequence ID" value="KAB5560850.1"/>
    <property type="molecule type" value="Genomic_DNA"/>
</dbReference>
<name>A0A5N5N080_9ROSI</name>
<feature type="domain" description="MATH" evidence="1">
    <location>
        <begin position="81"/>
        <end position="111"/>
    </location>
</feature>